<sequence>MIGPPAAGKTTYVLAHARPGDVIVDYDRIANALTCGDADSHRHPEPVQRVAHRARTAAIREALKQSTRTDVWIIHTQPQPDTLAEYATYRAKVITIDPGRDVVLTRCDEQRSRGARAAAERWYSTQRDADQVAATASRAW</sequence>
<evidence type="ECO:0000313" key="1">
    <source>
        <dbReference type="EMBL" id="MBC6464268.1"/>
    </source>
</evidence>
<dbReference type="SUPFAM" id="SSF52540">
    <property type="entry name" value="P-loop containing nucleoside triphosphate hydrolases"/>
    <property type="match status" value="1"/>
</dbReference>
<reference evidence="1 2" key="1">
    <citation type="submission" date="2020-06" db="EMBL/GenBank/DDBJ databases">
        <title>Actinomadura xiongansis sp. nov., isolated from soil of Baiyangdian.</title>
        <authorList>
            <person name="Zhang X."/>
        </authorList>
    </citation>
    <scope>NUCLEOTIDE SEQUENCE [LARGE SCALE GENOMIC DNA]</scope>
    <source>
        <strain evidence="1 2">HBUM206468</strain>
    </source>
</reference>
<keyword evidence="2" id="KW-1185">Reference proteome</keyword>
<dbReference type="Gene3D" id="3.40.50.300">
    <property type="entry name" value="P-loop containing nucleotide triphosphate hydrolases"/>
    <property type="match status" value="1"/>
</dbReference>
<gene>
    <name evidence="1" type="ORF">HKK74_01955</name>
</gene>
<proteinExistence type="predicted"/>
<dbReference type="InterPro" id="IPR027417">
    <property type="entry name" value="P-loop_NTPase"/>
</dbReference>
<dbReference type="RefSeq" id="WP_187241202.1">
    <property type="nucleotide sequence ID" value="NZ_BAAAOK010000011.1"/>
</dbReference>
<comment type="caution">
    <text evidence="1">The sequence shown here is derived from an EMBL/GenBank/DDBJ whole genome shotgun (WGS) entry which is preliminary data.</text>
</comment>
<dbReference type="EMBL" id="JABVEC010000001">
    <property type="protein sequence ID" value="MBC6464268.1"/>
    <property type="molecule type" value="Genomic_DNA"/>
</dbReference>
<evidence type="ECO:0008006" key="3">
    <source>
        <dbReference type="Google" id="ProtNLM"/>
    </source>
</evidence>
<dbReference type="Proteomes" id="UP000805614">
    <property type="component" value="Unassembled WGS sequence"/>
</dbReference>
<evidence type="ECO:0000313" key="2">
    <source>
        <dbReference type="Proteomes" id="UP000805614"/>
    </source>
</evidence>
<protein>
    <recommendedName>
        <fullName evidence="3">AAA family ATPase</fullName>
    </recommendedName>
</protein>
<name>A0ABR7LHW9_9ACTN</name>
<organism evidence="1 2">
    <name type="scientific">Actinomadura alba</name>
    <dbReference type="NCBI Taxonomy" id="406431"/>
    <lineage>
        <taxon>Bacteria</taxon>
        <taxon>Bacillati</taxon>
        <taxon>Actinomycetota</taxon>
        <taxon>Actinomycetes</taxon>
        <taxon>Streptosporangiales</taxon>
        <taxon>Thermomonosporaceae</taxon>
        <taxon>Actinomadura</taxon>
    </lineage>
</organism>
<accession>A0ABR7LHW9</accession>